<evidence type="ECO:0000313" key="3">
    <source>
        <dbReference type="EnsemblPlants" id="cds.evm.model.02.2257"/>
    </source>
</evidence>
<dbReference type="PANTHER" id="PTHR46890:SF48">
    <property type="entry name" value="RNA-DIRECTED DNA POLYMERASE"/>
    <property type="match status" value="1"/>
</dbReference>
<dbReference type="PANTHER" id="PTHR46890">
    <property type="entry name" value="NON-LTR RETROLELEMENT REVERSE TRANSCRIPTASE-LIKE PROTEIN-RELATED"/>
    <property type="match status" value="1"/>
</dbReference>
<dbReference type="InterPro" id="IPR052343">
    <property type="entry name" value="Retrotransposon-Effector_Assoc"/>
</dbReference>
<feature type="domain" description="RNase H type-1" evidence="2">
    <location>
        <begin position="474"/>
        <end position="568"/>
    </location>
</feature>
<evidence type="ECO:0008006" key="5">
    <source>
        <dbReference type="Google" id="ProtNLM"/>
    </source>
</evidence>
<feature type="domain" description="Reverse transcriptase" evidence="1">
    <location>
        <begin position="48"/>
        <end position="308"/>
    </location>
</feature>
<dbReference type="InterPro" id="IPR002156">
    <property type="entry name" value="RNaseH_domain"/>
</dbReference>
<evidence type="ECO:0000259" key="1">
    <source>
        <dbReference type="PROSITE" id="PS50878"/>
    </source>
</evidence>
<dbReference type="Gene3D" id="3.30.420.10">
    <property type="entry name" value="Ribonuclease H-like superfamily/Ribonuclease H"/>
    <property type="match status" value="1"/>
</dbReference>
<dbReference type="InterPro" id="IPR044730">
    <property type="entry name" value="RNase_H-like_dom_plant"/>
</dbReference>
<dbReference type="CDD" id="cd01650">
    <property type="entry name" value="RT_nLTR_like"/>
    <property type="match status" value="1"/>
</dbReference>
<keyword evidence="4" id="KW-1185">Reference proteome</keyword>
<dbReference type="PROSITE" id="PS50878">
    <property type="entry name" value="RT_POL"/>
    <property type="match status" value="1"/>
</dbReference>
<dbReference type="InterPro" id="IPR043502">
    <property type="entry name" value="DNA/RNA_pol_sf"/>
</dbReference>
<dbReference type="Pfam" id="PF00078">
    <property type="entry name" value="RVT_1"/>
    <property type="match status" value="1"/>
</dbReference>
<dbReference type="EMBL" id="UZAU01000235">
    <property type="status" value="NOT_ANNOTATED_CDS"/>
    <property type="molecule type" value="Genomic_DNA"/>
</dbReference>
<dbReference type="PROSITE" id="PS50879">
    <property type="entry name" value="RNASE_H_1"/>
    <property type="match status" value="1"/>
</dbReference>
<sequence>MLYSNFEIKDVVFCLYPLKAPRPDEFSVCFFRKYWDVVGASLCAIVKDFFSSGVLDPNLNNTFICLIPKVEFPHCVDHFRLISLCNFSYKVIAKILSNRLRPLMNDLVSPFQSAFIPGRWIAESSILTQEIIHKIRQKKGYGGLMALKLDMHKAYDKMEWSFLDKVLCANGFNDRSRKLLMACVTSVSYAVLLNGCPLKKLTPQRGLRQGDPLSSFLFLLCQEVLSKLITKADVQGLVHGIKIAQSAIPVSHLMFADDTILFSRAKMNEAKKLMECLSTYEKWSGQSCSKSKSSAFFRRTCVVEGKATFWCILDTRTMILKGSISVAASRDSINFWQHPWIPWLEYQEFMALMNGMRNRGYTIKSLADISTGNEWNEELVLQVFGIDLGNSISTSDGRTGLLNYIGCVFSVIWQQRNAFYINNIPANPFLALAKAEKDFLELQNMSWSNRGGHLGGNQAMESSMNEAIVLPRDILVRHVFFTDASWVRGEAGIAAISVDTSSRCWFVNSQRQQSQSALEGEFRAILLALSWAVDLGWREVLILSDSKVAVQALSSSKGCLDWKVSSVF</sequence>
<organism evidence="3 4">
    <name type="scientific">Cannabis sativa</name>
    <name type="common">Hemp</name>
    <name type="synonym">Marijuana</name>
    <dbReference type="NCBI Taxonomy" id="3483"/>
    <lineage>
        <taxon>Eukaryota</taxon>
        <taxon>Viridiplantae</taxon>
        <taxon>Streptophyta</taxon>
        <taxon>Embryophyta</taxon>
        <taxon>Tracheophyta</taxon>
        <taxon>Spermatophyta</taxon>
        <taxon>Magnoliopsida</taxon>
        <taxon>eudicotyledons</taxon>
        <taxon>Gunneridae</taxon>
        <taxon>Pentapetalae</taxon>
        <taxon>rosids</taxon>
        <taxon>fabids</taxon>
        <taxon>Rosales</taxon>
        <taxon>Cannabaceae</taxon>
        <taxon>Cannabis</taxon>
    </lineage>
</organism>
<accession>A0A803NX12</accession>
<dbReference type="SUPFAM" id="SSF56672">
    <property type="entry name" value="DNA/RNA polymerases"/>
    <property type="match status" value="1"/>
</dbReference>
<dbReference type="Proteomes" id="UP000596661">
    <property type="component" value="Chromosome 2"/>
</dbReference>
<dbReference type="EnsemblPlants" id="evm.model.02.2257">
    <property type="protein sequence ID" value="cds.evm.model.02.2257"/>
    <property type="gene ID" value="evm.TU.02.2257"/>
</dbReference>
<dbReference type="Pfam" id="PF13456">
    <property type="entry name" value="RVT_3"/>
    <property type="match status" value="1"/>
</dbReference>
<evidence type="ECO:0000313" key="4">
    <source>
        <dbReference type="Proteomes" id="UP000596661"/>
    </source>
</evidence>
<reference evidence="3" key="2">
    <citation type="submission" date="2021-03" db="UniProtKB">
        <authorList>
            <consortium name="EnsemblPlants"/>
        </authorList>
    </citation>
    <scope>IDENTIFICATION</scope>
</reference>
<dbReference type="InterPro" id="IPR036397">
    <property type="entry name" value="RNaseH_sf"/>
</dbReference>
<dbReference type="AlphaFoldDB" id="A0A803NX12"/>
<dbReference type="Gramene" id="evm.model.02.2257">
    <property type="protein sequence ID" value="cds.evm.model.02.2257"/>
    <property type="gene ID" value="evm.TU.02.2257"/>
</dbReference>
<dbReference type="InterPro" id="IPR000477">
    <property type="entry name" value="RT_dom"/>
</dbReference>
<dbReference type="GO" id="GO:0004523">
    <property type="term" value="F:RNA-DNA hybrid ribonuclease activity"/>
    <property type="evidence" value="ECO:0007669"/>
    <property type="project" value="InterPro"/>
</dbReference>
<reference evidence="3" key="1">
    <citation type="submission" date="2018-11" db="EMBL/GenBank/DDBJ databases">
        <authorList>
            <person name="Grassa J C."/>
        </authorList>
    </citation>
    <scope>NUCLEOTIDE SEQUENCE [LARGE SCALE GENOMIC DNA]</scope>
</reference>
<proteinExistence type="predicted"/>
<dbReference type="SUPFAM" id="SSF53098">
    <property type="entry name" value="Ribonuclease H-like"/>
    <property type="match status" value="1"/>
</dbReference>
<dbReference type="CDD" id="cd06222">
    <property type="entry name" value="RNase_H_like"/>
    <property type="match status" value="1"/>
</dbReference>
<protein>
    <recommendedName>
        <fullName evidence="5">Reverse transcriptase domain-containing protein</fullName>
    </recommendedName>
</protein>
<dbReference type="InterPro" id="IPR012337">
    <property type="entry name" value="RNaseH-like_sf"/>
</dbReference>
<name>A0A803NX12_CANSA</name>
<evidence type="ECO:0000259" key="2">
    <source>
        <dbReference type="PROSITE" id="PS50879"/>
    </source>
</evidence>
<dbReference type="GO" id="GO:0003676">
    <property type="term" value="F:nucleic acid binding"/>
    <property type="evidence" value="ECO:0007669"/>
    <property type="project" value="InterPro"/>
</dbReference>